<gene>
    <name evidence="1" type="ORF">Q5716_15890</name>
</gene>
<feature type="non-terminal residue" evidence="1">
    <location>
        <position position="102"/>
    </location>
</feature>
<protein>
    <recommendedName>
        <fullName evidence="3">CBM-cenC domain-containing protein</fullName>
    </recommendedName>
</protein>
<dbReference type="Proteomes" id="UP001241072">
    <property type="component" value="Unassembled WGS sequence"/>
</dbReference>
<evidence type="ECO:0000313" key="2">
    <source>
        <dbReference type="Proteomes" id="UP001241072"/>
    </source>
</evidence>
<dbReference type="RefSeq" id="WP_305004143.1">
    <property type="nucleotide sequence ID" value="NZ_JAUQUB010000010.1"/>
</dbReference>
<name>A0ABT9BRX8_9MICO</name>
<comment type="caution">
    <text evidence="1">The sequence shown here is derived from an EMBL/GenBank/DDBJ whole genome shotgun (WGS) entry which is preliminary data.</text>
</comment>
<organism evidence="1 2">
    <name type="scientific">Antiquaquibacter soli</name>
    <dbReference type="NCBI Taxonomy" id="3064523"/>
    <lineage>
        <taxon>Bacteria</taxon>
        <taxon>Bacillati</taxon>
        <taxon>Actinomycetota</taxon>
        <taxon>Actinomycetes</taxon>
        <taxon>Micrococcales</taxon>
        <taxon>Microbacteriaceae</taxon>
        <taxon>Antiquaquibacter</taxon>
    </lineage>
</organism>
<accession>A0ABT9BRX8</accession>
<reference evidence="1 2" key="1">
    <citation type="submission" date="2023-07" db="EMBL/GenBank/DDBJ databases">
        <title>Protaetiibacter sp. nov WY-16 isolated from soil.</title>
        <authorList>
            <person name="Liu B."/>
            <person name="Wan Y."/>
        </authorList>
    </citation>
    <scope>NUCLEOTIDE SEQUENCE [LARGE SCALE GENOMIC DNA]</scope>
    <source>
        <strain evidence="1 2">WY-16</strain>
    </source>
</reference>
<evidence type="ECO:0008006" key="3">
    <source>
        <dbReference type="Google" id="ProtNLM"/>
    </source>
</evidence>
<proteinExistence type="predicted"/>
<sequence length="102" mass="10143">MGRSYTVSGWLASTDDDTVVTDVAAGVSGVGASTPVTTTAAVSGAVSWVPVTYQFTASATSHEVVVSASSTTSDASVLVDDVAVVQDAWTETDGAVSSDVVP</sequence>
<evidence type="ECO:0000313" key="1">
    <source>
        <dbReference type="EMBL" id="MDO7883715.1"/>
    </source>
</evidence>
<dbReference type="Gene3D" id="2.60.120.260">
    <property type="entry name" value="Galactose-binding domain-like"/>
    <property type="match status" value="1"/>
</dbReference>
<keyword evidence="2" id="KW-1185">Reference proteome</keyword>
<dbReference type="EMBL" id="JAUQUB010000010">
    <property type="protein sequence ID" value="MDO7883715.1"/>
    <property type="molecule type" value="Genomic_DNA"/>
</dbReference>